<feature type="region of interest" description="Disordered" evidence="1">
    <location>
        <begin position="107"/>
        <end position="134"/>
    </location>
</feature>
<accession>A0A067MAA9</accession>
<dbReference type="HOGENOM" id="CLU_1895867_0_0_1"/>
<name>A0A067MAA9_BOTB1</name>
<dbReference type="InParanoid" id="A0A067MAA9"/>
<evidence type="ECO:0000313" key="2">
    <source>
        <dbReference type="EMBL" id="KDQ08777.1"/>
    </source>
</evidence>
<reference evidence="3" key="1">
    <citation type="journal article" date="2014" name="Proc. Natl. Acad. Sci. U.S.A.">
        <title>Extensive sampling of basidiomycete genomes demonstrates inadequacy of the white-rot/brown-rot paradigm for wood decay fungi.</title>
        <authorList>
            <person name="Riley R."/>
            <person name="Salamov A.A."/>
            <person name="Brown D.W."/>
            <person name="Nagy L.G."/>
            <person name="Floudas D."/>
            <person name="Held B.W."/>
            <person name="Levasseur A."/>
            <person name="Lombard V."/>
            <person name="Morin E."/>
            <person name="Otillar R."/>
            <person name="Lindquist E.A."/>
            <person name="Sun H."/>
            <person name="LaButti K.M."/>
            <person name="Schmutz J."/>
            <person name="Jabbour D."/>
            <person name="Luo H."/>
            <person name="Baker S.E."/>
            <person name="Pisabarro A.G."/>
            <person name="Walton J.D."/>
            <person name="Blanchette R.A."/>
            <person name="Henrissat B."/>
            <person name="Martin F."/>
            <person name="Cullen D."/>
            <person name="Hibbett D.S."/>
            <person name="Grigoriev I.V."/>
        </authorList>
    </citation>
    <scope>NUCLEOTIDE SEQUENCE [LARGE SCALE GENOMIC DNA]</scope>
    <source>
        <strain evidence="3">FD-172 SS1</strain>
    </source>
</reference>
<gene>
    <name evidence="2" type="ORF">BOTBODRAFT_179566</name>
</gene>
<proteinExistence type="predicted"/>
<evidence type="ECO:0000313" key="3">
    <source>
        <dbReference type="Proteomes" id="UP000027195"/>
    </source>
</evidence>
<sequence length="134" mass="14582">MSTANYVSFTLVASSPLIVPSSAPHFTRSTSITKFHARLATAVIFATAKFTTAVPASARLDNDNFPTQTESSGLENIISEASDIFLQSPPLDGVLSDDEYPCEDIRAQPREHRSPEINPLISADQAYQAEDDYC</sequence>
<dbReference type="AlphaFoldDB" id="A0A067MAA9"/>
<dbReference type="Proteomes" id="UP000027195">
    <property type="component" value="Unassembled WGS sequence"/>
</dbReference>
<keyword evidence="3" id="KW-1185">Reference proteome</keyword>
<protein>
    <submittedName>
        <fullName evidence="2">Uncharacterized protein</fullName>
    </submittedName>
</protein>
<organism evidence="2 3">
    <name type="scientific">Botryobasidium botryosum (strain FD-172 SS1)</name>
    <dbReference type="NCBI Taxonomy" id="930990"/>
    <lineage>
        <taxon>Eukaryota</taxon>
        <taxon>Fungi</taxon>
        <taxon>Dikarya</taxon>
        <taxon>Basidiomycota</taxon>
        <taxon>Agaricomycotina</taxon>
        <taxon>Agaricomycetes</taxon>
        <taxon>Cantharellales</taxon>
        <taxon>Botryobasidiaceae</taxon>
        <taxon>Botryobasidium</taxon>
    </lineage>
</organism>
<dbReference type="EMBL" id="KL198086">
    <property type="protein sequence ID" value="KDQ08777.1"/>
    <property type="molecule type" value="Genomic_DNA"/>
</dbReference>
<evidence type="ECO:0000256" key="1">
    <source>
        <dbReference type="SAM" id="MobiDB-lite"/>
    </source>
</evidence>